<dbReference type="Gene3D" id="3.40.50.620">
    <property type="entry name" value="HUPs"/>
    <property type="match status" value="1"/>
</dbReference>
<organism evidence="3 4">
    <name type="scientific">Paenibacillus albicereus</name>
    <dbReference type="NCBI Taxonomy" id="2726185"/>
    <lineage>
        <taxon>Bacteria</taxon>
        <taxon>Bacillati</taxon>
        <taxon>Bacillota</taxon>
        <taxon>Bacilli</taxon>
        <taxon>Bacillales</taxon>
        <taxon>Paenibacillaceae</taxon>
        <taxon>Paenibacillus</taxon>
    </lineage>
</organism>
<keyword evidence="1" id="KW-0472">Membrane</keyword>
<evidence type="ECO:0000313" key="4">
    <source>
        <dbReference type="Proteomes" id="UP000502136"/>
    </source>
</evidence>
<dbReference type="CDD" id="cd06259">
    <property type="entry name" value="YdcF-like"/>
    <property type="match status" value="1"/>
</dbReference>
<dbReference type="AlphaFoldDB" id="A0A6H2GZ35"/>
<feature type="domain" description="DUF218" evidence="2">
    <location>
        <begin position="78"/>
        <end position="244"/>
    </location>
</feature>
<dbReference type="EMBL" id="CP051428">
    <property type="protein sequence ID" value="QJC52665.1"/>
    <property type="molecule type" value="Genomic_DNA"/>
</dbReference>
<dbReference type="Pfam" id="PF02698">
    <property type="entry name" value="DUF218"/>
    <property type="match status" value="1"/>
</dbReference>
<evidence type="ECO:0000256" key="1">
    <source>
        <dbReference type="SAM" id="Phobius"/>
    </source>
</evidence>
<gene>
    <name evidence="3" type="ORF">HGI30_14575</name>
</gene>
<dbReference type="InterPro" id="IPR014729">
    <property type="entry name" value="Rossmann-like_a/b/a_fold"/>
</dbReference>
<name>A0A6H2GZ35_9BACL</name>
<reference evidence="3 4" key="1">
    <citation type="submission" date="2020-04" db="EMBL/GenBank/DDBJ databases">
        <title>Novel Paenibacillus strain UniB2 isolated from commercial digestive syrup.</title>
        <authorList>
            <person name="Thorat V."/>
            <person name="Kirdat K."/>
            <person name="Tiwarekar B."/>
            <person name="Yadav A."/>
        </authorList>
    </citation>
    <scope>NUCLEOTIDE SEQUENCE [LARGE SCALE GENOMIC DNA]</scope>
    <source>
        <strain evidence="3 4">UniB2</strain>
    </source>
</reference>
<keyword evidence="1" id="KW-1133">Transmembrane helix</keyword>
<protein>
    <submittedName>
        <fullName evidence="3">YdcF family protein</fullName>
    </submittedName>
</protein>
<dbReference type="Proteomes" id="UP000502136">
    <property type="component" value="Chromosome"/>
</dbReference>
<evidence type="ECO:0000313" key="3">
    <source>
        <dbReference type="EMBL" id="QJC52665.1"/>
    </source>
</evidence>
<dbReference type="GO" id="GO:0000270">
    <property type="term" value="P:peptidoglycan metabolic process"/>
    <property type="evidence" value="ECO:0007669"/>
    <property type="project" value="TreeGrafter"/>
</dbReference>
<dbReference type="RefSeq" id="WP_168908218.1">
    <property type="nucleotide sequence ID" value="NZ_CP051428.1"/>
</dbReference>
<dbReference type="KEGG" id="palr:HGI30_14575"/>
<dbReference type="GO" id="GO:0005886">
    <property type="term" value="C:plasma membrane"/>
    <property type="evidence" value="ECO:0007669"/>
    <property type="project" value="TreeGrafter"/>
</dbReference>
<evidence type="ECO:0000259" key="2">
    <source>
        <dbReference type="Pfam" id="PF02698"/>
    </source>
</evidence>
<sequence length="252" mass="27447">MIYFIKAVYSFLLPPGLFVLLLGAASWRMLRRDRRWAALPLAALLLLYALSSPWVADGLARSLEQRYPQPAAGETEGDVIVVLGAGAVPDTPDVGGRGNMSATAEARLLAAVRLSRATGLQVLFSGGQVYPDSGKEADIAGRQLRELGFPPDRILLENRSLNTEQNAQLTRRLLDERGLSRPVLLTSALHLPRALEQFRKAGLDPLPYPVDYAAPIRPRWYWSKLLPSAPALALSQAALKEHLGLAALKLGL</sequence>
<dbReference type="InterPro" id="IPR051599">
    <property type="entry name" value="Cell_Envelope_Assoc"/>
</dbReference>
<dbReference type="PANTHER" id="PTHR30336">
    <property type="entry name" value="INNER MEMBRANE PROTEIN, PROBABLE PERMEASE"/>
    <property type="match status" value="1"/>
</dbReference>
<dbReference type="InterPro" id="IPR003848">
    <property type="entry name" value="DUF218"/>
</dbReference>
<accession>A0A6H2GZ35</accession>
<keyword evidence="4" id="KW-1185">Reference proteome</keyword>
<dbReference type="PANTHER" id="PTHR30336:SF4">
    <property type="entry name" value="ENVELOPE BIOGENESIS FACTOR ELYC"/>
    <property type="match status" value="1"/>
</dbReference>
<proteinExistence type="predicted"/>
<dbReference type="GO" id="GO:0043164">
    <property type="term" value="P:Gram-negative-bacterium-type cell wall biogenesis"/>
    <property type="evidence" value="ECO:0007669"/>
    <property type="project" value="TreeGrafter"/>
</dbReference>
<keyword evidence="1" id="KW-0812">Transmembrane</keyword>
<feature type="transmembrane region" description="Helical" evidence="1">
    <location>
        <begin position="6"/>
        <end position="24"/>
    </location>
</feature>